<evidence type="ECO:0000256" key="5">
    <source>
        <dbReference type="PROSITE-ProRule" id="PRU00042"/>
    </source>
</evidence>
<dbReference type="GO" id="GO:0000977">
    <property type="term" value="F:RNA polymerase II transcription regulatory region sequence-specific DNA binding"/>
    <property type="evidence" value="ECO:0007669"/>
    <property type="project" value="TreeGrafter"/>
</dbReference>
<evidence type="ECO:0000256" key="3">
    <source>
        <dbReference type="ARBA" id="ARBA00022771"/>
    </source>
</evidence>
<dbReference type="GO" id="GO:0000981">
    <property type="term" value="F:DNA-binding transcription factor activity, RNA polymerase II-specific"/>
    <property type="evidence" value="ECO:0007669"/>
    <property type="project" value="TreeGrafter"/>
</dbReference>
<evidence type="ECO:0000256" key="4">
    <source>
        <dbReference type="ARBA" id="ARBA00022833"/>
    </source>
</evidence>
<dbReference type="EMBL" id="GL377307">
    <property type="protein sequence ID" value="EFI96070.1"/>
    <property type="molecule type" value="Genomic_DNA"/>
</dbReference>
<keyword evidence="4" id="KW-0862">Zinc</keyword>
<dbReference type="PROSITE" id="PS50157">
    <property type="entry name" value="ZINC_FINGER_C2H2_2"/>
    <property type="match status" value="2"/>
</dbReference>
<dbReference type="VEuPathDB" id="FungiDB:SCHCODRAFT_02628913"/>
<dbReference type="InParanoid" id="D8Q7S1"/>
<dbReference type="KEGG" id="scm:SCHCO_02628913"/>
<gene>
    <name evidence="7" type="ORF">SCHCODRAFT_77161</name>
</gene>
<evidence type="ECO:0000256" key="1">
    <source>
        <dbReference type="ARBA" id="ARBA00022723"/>
    </source>
</evidence>
<accession>D8Q7S1</accession>
<keyword evidence="2" id="KW-0677">Repeat</keyword>
<keyword evidence="3 5" id="KW-0863">Zinc-finger</keyword>
<dbReference type="SMART" id="SM00355">
    <property type="entry name" value="ZnF_C2H2"/>
    <property type="match status" value="7"/>
</dbReference>
<name>D8Q7S1_SCHCM</name>
<dbReference type="eggNOG" id="KOG1721">
    <property type="taxonomic scope" value="Eukaryota"/>
</dbReference>
<evidence type="ECO:0000259" key="6">
    <source>
        <dbReference type="PROSITE" id="PS50157"/>
    </source>
</evidence>
<dbReference type="SUPFAM" id="SSF57667">
    <property type="entry name" value="beta-beta-alpha zinc fingers"/>
    <property type="match status" value="1"/>
</dbReference>
<dbReference type="InterPro" id="IPR013087">
    <property type="entry name" value="Znf_C2H2_type"/>
</dbReference>
<dbReference type="PANTHER" id="PTHR24409">
    <property type="entry name" value="ZINC FINGER PROTEIN 142"/>
    <property type="match status" value="1"/>
</dbReference>
<evidence type="ECO:0000313" key="7">
    <source>
        <dbReference type="EMBL" id="EFI96070.1"/>
    </source>
</evidence>
<dbReference type="RefSeq" id="XP_003030973.1">
    <property type="nucleotide sequence ID" value="XM_003030927.1"/>
</dbReference>
<reference evidence="7 8" key="1">
    <citation type="journal article" date="2010" name="Nat. Biotechnol.">
        <title>Genome sequence of the model mushroom Schizophyllum commune.</title>
        <authorList>
            <person name="Ohm R.A."/>
            <person name="de Jong J.F."/>
            <person name="Lugones L.G."/>
            <person name="Aerts A."/>
            <person name="Kothe E."/>
            <person name="Stajich J.E."/>
            <person name="de Vries R.P."/>
            <person name="Record E."/>
            <person name="Levasseur A."/>
            <person name="Baker S.E."/>
            <person name="Bartholomew K.A."/>
            <person name="Coutinho P.M."/>
            <person name="Erdmann S."/>
            <person name="Fowler T.J."/>
            <person name="Gathman A.C."/>
            <person name="Lombard V."/>
            <person name="Henrissat B."/>
            <person name="Knabe N."/>
            <person name="Kuees U."/>
            <person name="Lilly W.W."/>
            <person name="Lindquist E."/>
            <person name="Lucas S."/>
            <person name="Magnuson J.K."/>
            <person name="Piumi F."/>
            <person name="Raudaskoski M."/>
            <person name="Salamov A."/>
            <person name="Schmutz J."/>
            <person name="Schwarze F.W.M.R."/>
            <person name="vanKuyk P.A."/>
            <person name="Horton J.S."/>
            <person name="Grigoriev I.V."/>
            <person name="Woesten H.A.B."/>
        </authorList>
    </citation>
    <scope>NUCLEOTIDE SEQUENCE [LARGE SCALE GENOMIC DNA]</scope>
    <source>
        <strain evidence="8">H4-8 / FGSC 9210</strain>
    </source>
</reference>
<dbReference type="PANTHER" id="PTHR24409:SF356">
    <property type="entry name" value="C2H2 FINGER DOMAIN TRANSCRIPTION FACTOR (EUROFUNG)"/>
    <property type="match status" value="1"/>
</dbReference>
<dbReference type="HOGENOM" id="CLU_075838_1_1_1"/>
<feature type="domain" description="C2H2-type" evidence="6">
    <location>
        <begin position="235"/>
        <end position="264"/>
    </location>
</feature>
<dbReference type="InterPro" id="IPR036236">
    <property type="entry name" value="Znf_C2H2_sf"/>
</dbReference>
<evidence type="ECO:0000313" key="8">
    <source>
        <dbReference type="Proteomes" id="UP000007431"/>
    </source>
</evidence>
<dbReference type="Proteomes" id="UP000007431">
    <property type="component" value="Unassembled WGS sequence"/>
</dbReference>
<dbReference type="OrthoDB" id="6077919at2759"/>
<protein>
    <recommendedName>
        <fullName evidence="6">C2H2-type domain-containing protein</fullName>
    </recommendedName>
</protein>
<dbReference type="Pfam" id="PF12874">
    <property type="entry name" value="zf-met"/>
    <property type="match status" value="2"/>
</dbReference>
<dbReference type="PROSITE" id="PS00028">
    <property type="entry name" value="ZINC_FINGER_C2H2_1"/>
    <property type="match status" value="3"/>
</dbReference>
<dbReference type="OMA" id="NQHMNAL"/>
<dbReference type="GO" id="GO:0005634">
    <property type="term" value="C:nucleus"/>
    <property type="evidence" value="ECO:0007669"/>
    <property type="project" value="TreeGrafter"/>
</dbReference>
<feature type="domain" description="C2H2-type" evidence="6">
    <location>
        <begin position="29"/>
        <end position="59"/>
    </location>
</feature>
<dbReference type="GO" id="GO:0008270">
    <property type="term" value="F:zinc ion binding"/>
    <property type="evidence" value="ECO:0007669"/>
    <property type="project" value="UniProtKB-KW"/>
</dbReference>
<dbReference type="AlphaFoldDB" id="D8Q7S1"/>
<dbReference type="Gene3D" id="3.30.160.60">
    <property type="entry name" value="Classic Zinc Finger"/>
    <property type="match status" value="2"/>
</dbReference>
<evidence type="ECO:0000256" key="2">
    <source>
        <dbReference type="ARBA" id="ARBA00022737"/>
    </source>
</evidence>
<organism evidence="8">
    <name type="scientific">Schizophyllum commune (strain H4-8 / FGSC 9210)</name>
    <name type="common">Split gill fungus</name>
    <dbReference type="NCBI Taxonomy" id="578458"/>
    <lineage>
        <taxon>Eukaryota</taxon>
        <taxon>Fungi</taxon>
        <taxon>Dikarya</taxon>
        <taxon>Basidiomycota</taxon>
        <taxon>Agaricomycotina</taxon>
        <taxon>Agaricomycetes</taxon>
        <taxon>Agaricomycetidae</taxon>
        <taxon>Agaricales</taxon>
        <taxon>Schizophyllaceae</taxon>
        <taxon>Schizophyllum</taxon>
    </lineage>
</organism>
<proteinExistence type="predicted"/>
<dbReference type="Pfam" id="PF00096">
    <property type="entry name" value="zf-C2H2"/>
    <property type="match status" value="1"/>
</dbReference>
<dbReference type="GeneID" id="9587578"/>
<sequence length="313" mass="35411">MPVFCDFCGVSFRTDNALHQHCRDRADHPYCEDCERVFQSFNGLSQHRRTAGVHQDDFDDEEETDSEYYYYSDSTEEIPRIPAGRPCVPTVITYEDDEDEDDYCTSCKRTFVNKAALYQHLADSPAHNWCFICHRDFRTEGALAQHNNSPAHYGRDLTCPLCKNMFKVPSAIALHLESGCHGYHRHTITAAVQSLPITNTISLSRRIAGPGGTRAPPKAITNYAATERSFNGSAYECFICRRTFRTLSSLNSHLASPAHDANEFTCPKCKRCFKLISGLVNHMESEVCGFARLRQVKDEMRALVDQFSGLLTL</sequence>
<keyword evidence="1" id="KW-0479">Metal-binding</keyword>
<keyword evidence="8" id="KW-1185">Reference proteome</keyword>